<dbReference type="EMBL" id="MU277349">
    <property type="protein sequence ID" value="KAI0054774.1"/>
    <property type="molecule type" value="Genomic_DNA"/>
</dbReference>
<evidence type="ECO:0000313" key="2">
    <source>
        <dbReference type="Proteomes" id="UP000814140"/>
    </source>
</evidence>
<reference evidence="1" key="2">
    <citation type="journal article" date="2022" name="New Phytol.">
        <title>Evolutionary transition to the ectomycorrhizal habit in the genomes of a hyperdiverse lineage of mushroom-forming fungi.</title>
        <authorList>
            <person name="Looney B."/>
            <person name="Miyauchi S."/>
            <person name="Morin E."/>
            <person name="Drula E."/>
            <person name="Courty P.E."/>
            <person name="Kohler A."/>
            <person name="Kuo A."/>
            <person name="LaButti K."/>
            <person name="Pangilinan J."/>
            <person name="Lipzen A."/>
            <person name="Riley R."/>
            <person name="Andreopoulos W."/>
            <person name="He G."/>
            <person name="Johnson J."/>
            <person name="Nolan M."/>
            <person name="Tritt A."/>
            <person name="Barry K.W."/>
            <person name="Grigoriev I.V."/>
            <person name="Nagy L.G."/>
            <person name="Hibbett D."/>
            <person name="Henrissat B."/>
            <person name="Matheny P.B."/>
            <person name="Labbe J."/>
            <person name="Martin F.M."/>
        </authorList>
    </citation>
    <scope>NUCLEOTIDE SEQUENCE</scope>
    <source>
        <strain evidence="1">HHB10654</strain>
    </source>
</reference>
<reference evidence="1" key="1">
    <citation type="submission" date="2021-03" db="EMBL/GenBank/DDBJ databases">
        <authorList>
            <consortium name="DOE Joint Genome Institute"/>
            <person name="Ahrendt S."/>
            <person name="Looney B.P."/>
            <person name="Miyauchi S."/>
            <person name="Morin E."/>
            <person name="Drula E."/>
            <person name="Courty P.E."/>
            <person name="Chicoki N."/>
            <person name="Fauchery L."/>
            <person name="Kohler A."/>
            <person name="Kuo A."/>
            <person name="Labutti K."/>
            <person name="Pangilinan J."/>
            <person name="Lipzen A."/>
            <person name="Riley R."/>
            <person name="Andreopoulos W."/>
            <person name="He G."/>
            <person name="Johnson J."/>
            <person name="Barry K.W."/>
            <person name="Grigoriev I.V."/>
            <person name="Nagy L."/>
            <person name="Hibbett D."/>
            <person name="Henrissat B."/>
            <person name="Matheny P.B."/>
            <person name="Labbe J."/>
            <person name="Martin F."/>
        </authorList>
    </citation>
    <scope>NUCLEOTIDE SEQUENCE</scope>
    <source>
        <strain evidence="1">HHB10654</strain>
    </source>
</reference>
<sequence>MSASSESLPSLHFDTSKRQTGATHYPPRPETLHCAYVIRRWKAPSPAQRILHQMSQSPTSQRVTYWVPACCPRPPVADDDDIALIQDVTTHFTVGRVRAVELIYPLSTALQVAGVSESDDELHILLIPIPWVDLPWYKKVWRRILYNSLPTFPAAPAGNIVPTHHPDDHCPHIRYILNADERDLAILRPIVIPRE</sequence>
<name>A0ACB8SE05_9AGAM</name>
<protein>
    <submittedName>
        <fullName evidence="1">Uncharacterized protein</fullName>
    </submittedName>
</protein>
<evidence type="ECO:0000313" key="1">
    <source>
        <dbReference type="EMBL" id="KAI0054774.1"/>
    </source>
</evidence>
<keyword evidence="2" id="KW-1185">Reference proteome</keyword>
<proteinExistence type="predicted"/>
<comment type="caution">
    <text evidence="1">The sequence shown here is derived from an EMBL/GenBank/DDBJ whole genome shotgun (WGS) entry which is preliminary data.</text>
</comment>
<accession>A0ACB8SE05</accession>
<gene>
    <name evidence="1" type="ORF">BV25DRAFT_1843424</name>
</gene>
<organism evidence="1 2">
    <name type="scientific">Artomyces pyxidatus</name>
    <dbReference type="NCBI Taxonomy" id="48021"/>
    <lineage>
        <taxon>Eukaryota</taxon>
        <taxon>Fungi</taxon>
        <taxon>Dikarya</taxon>
        <taxon>Basidiomycota</taxon>
        <taxon>Agaricomycotina</taxon>
        <taxon>Agaricomycetes</taxon>
        <taxon>Russulales</taxon>
        <taxon>Auriscalpiaceae</taxon>
        <taxon>Artomyces</taxon>
    </lineage>
</organism>
<dbReference type="Proteomes" id="UP000814140">
    <property type="component" value="Unassembled WGS sequence"/>
</dbReference>